<keyword evidence="2" id="KW-1185">Reference proteome</keyword>
<name>A0AAJ0F911_9PEZI</name>
<protein>
    <submittedName>
        <fullName evidence="1">Uncharacterized protein</fullName>
    </submittedName>
</protein>
<proteinExistence type="predicted"/>
<reference evidence="1" key="1">
    <citation type="submission" date="2023-06" db="EMBL/GenBank/DDBJ databases">
        <title>Genome-scale phylogeny and comparative genomics of the fungal order Sordariales.</title>
        <authorList>
            <consortium name="Lawrence Berkeley National Laboratory"/>
            <person name="Hensen N."/>
            <person name="Bonometti L."/>
            <person name="Westerberg I."/>
            <person name="Brannstrom I.O."/>
            <person name="Guillou S."/>
            <person name="Cros-Aarteil S."/>
            <person name="Calhoun S."/>
            <person name="Haridas S."/>
            <person name="Kuo A."/>
            <person name="Mondo S."/>
            <person name="Pangilinan J."/>
            <person name="Riley R."/>
            <person name="Labutti K."/>
            <person name="Andreopoulos B."/>
            <person name="Lipzen A."/>
            <person name="Chen C."/>
            <person name="Yanf M."/>
            <person name="Daum C."/>
            <person name="Ng V."/>
            <person name="Clum A."/>
            <person name="Steindorff A."/>
            <person name="Ohm R."/>
            <person name="Martin F."/>
            <person name="Silar P."/>
            <person name="Natvig D."/>
            <person name="Lalanne C."/>
            <person name="Gautier V."/>
            <person name="Ament-Velasquez S.L."/>
            <person name="Kruys A."/>
            <person name="Hutchinson M.I."/>
            <person name="Powell A.J."/>
            <person name="Barry K."/>
            <person name="Miller A.N."/>
            <person name="Grigoriev I.V."/>
            <person name="Debuchy R."/>
            <person name="Gladieux P."/>
            <person name="Thoren M.H."/>
            <person name="Johannesson H."/>
        </authorList>
    </citation>
    <scope>NUCLEOTIDE SEQUENCE</scope>
    <source>
        <strain evidence="1">PSN4</strain>
    </source>
</reference>
<organism evidence="1 2">
    <name type="scientific">Echria macrotheca</name>
    <dbReference type="NCBI Taxonomy" id="438768"/>
    <lineage>
        <taxon>Eukaryota</taxon>
        <taxon>Fungi</taxon>
        <taxon>Dikarya</taxon>
        <taxon>Ascomycota</taxon>
        <taxon>Pezizomycotina</taxon>
        <taxon>Sordariomycetes</taxon>
        <taxon>Sordariomycetidae</taxon>
        <taxon>Sordariales</taxon>
        <taxon>Schizotheciaceae</taxon>
        <taxon>Echria</taxon>
    </lineage>
</organism>
<gene>
    <name evidence="1" type="ORF">QBC47DRAFT_203307</name>
</gene>
<evidence type="ECO:0000313" key="1">
    <source>
        <dbReference type="EMBL" id="KAK1754888.1"/>
    </source>
</evidence>
<accession>A0AAJ0F911</accession>
<dbReference type="EMBL" id="MU839834">
    <property type="protein sequence ID" value="KAK1754888.1"/>
    <property type="molecule type" value="Genomic_DNA"/>
</dbReference>
<dbReference type="Proteomes" id="UP001239445">
    <property type="component" value="Unassembled WGS sequence"/>
</dbReference>
<sequence>MFIQRSLAITQQWTEEKLGPQSGKIGGRPGFNPPPGSTPCCLCYRVMVGSEYRKRHLFRESARPEVSMQHAASNLSICKFCPRAADRLGRTTIHGPVHGYMASRSAWSCSGMPVGGLDRHVACAVFDELTGGGNVVEKTWHGSRILPVWKMGTSGCLGCRRPERDFRVDGRWAKEAHREFPPRGSSIRYIASGHRSSWVC</sequence>
<comment type="caution">
    <text evidence="1">The sequence shown here is derived from an EMBL/GenBank/DDBJ whole genome shotgun (WGS) entry which is preliminary data.</text>
</comment>
<dbReference type="AlphaFoldDB" id="A0AAJ0F911"/>
<evidence type="ECO:0000313" key="2">
    <source>
        <dbReference type="Proteomes" id="UP001239445"/>
    </source>
</evidence>